<dbReference type="EMBL" id="AOSV01000016">
    <property type="protein sequence ID" value="EMG37691.1"/>
    <property type="molecule type" value="Genomic_DNA"/>
</dbReference>
<organism evidence="2 3">
    <name type="scientific">Desulfocurvibacter africanus PCS</name>
    <dbReference type="NCBI Taxonomy" id="1262666"/>
    <lineage>
        <taxon>Bacteria</taxon>
        <taxon>Pseudomonadati</taxon>
        <taxon>Thermodesulfobacteriota</taxon>
        <taxon>Desulfovibrionia</taxon>
        <taxon>Desulfovibrionales</taxon>
        <taxon>Desulfovibrionaceae</taxon>
        <taxon>Desulfocurvibacter</taxon>
    </lineage>
</organism>
<gene>
    <name evidence="2" type="ORF">PCS_01634</name>
</gene>
<sequence length="29" mass="3178">MYQLLTIIGIAIVCILLVRVVFPRMGMGG</sequence>
<evidence type="ECO:0000313" key="3">
    <source>
        <dbReference type="Proteomes" id="UP000011922"/>
    </source>
</evidence>
<accession>M5Q1M0</accession>
<keyword evidence="1" id="KW-0812">Transmembrane</keyword>
<evidence type="ECO:0000256" key="1">
    <source>
        <dbReference type="SAM" id="Phobius"/>
    </source>
</evidence>
<reference evidence="2 3" key="1">
    <citation type="journal article" date="2013" name="Genome Announc.">
        <title>Draft Genome Sequence for Desulfovibrio africanus Strain PCS.</title>
        <authorList>
            <person name="Brown S.D."/>
            <person name="Utturkar S.M."/>
            <person name="Arkin A.P."/>
            <person name="Deutschbauer A.M."/>
            <person name="Elias D.A."/>
            <person name="Hazen T.C."/>
            <person name="Chakraborty R."/>
        </authorList>
    </citation>
    <scope>NUCLEOTIDE SEQUENCE [LARGE SCALE GENOMIC DNA]</scope>
    <source>
        <strain evidence="2 3">PCS</strain>
    </source>
</reference>
<keyword evidence="1" id="KW-0472">Membrane</keyword>
<proteinExistence type="predicted"/>
<protein>
    <submittedName>
        <fullName evidence="2">Uncharacterized protein</fullName>
    </submittedName>
</protein>
<dbReference type="AlphaFoldDB" id="M5Q1M0"/>
<dbReference type="Proteomes" id="UP000011922">
    <property type="component" value="Unassembled WGS sequence"/>
</dbReference>
<name>M5Q1M0_DESAF</name>
<feature type="transmembrane region" description="Helical" evidence="1">
    <location>
        <begin position="6"/>
        <end position="22"/>
    </location>
</feature>
<comment type="caution">
    <text evidence="2">The sequence shown here is derived from an EMBL/GenBank/DDBJ whole genome shotgun (WGS) entry which is preliminary data.</text>
</comment>
<keyword evidence="1" id="KW-1133">Transmembrane helix</keyword>
<evidence type="ECO:0000313" key="2">
    <source>
        <dbReference type="EMBL" id="EMG37691.1"/>
    </source>
</evidence>